<dbReference type="OrthoDB" id="2304573at2759"/>
<gene>
    <name evidence="1" type="ORF">DERYTH_LOCUS28533</name>
</gene>
<sequence>SYPNSNQQIKPELMKIVLKNSLVDYHLSCQWTSDLLEKTFQFLTPKKVTGSLAVTNNFDREEL</sequence>
<accession>A0A9N9KH53</accession>
<reference evidence="1" key="1">
    <citation type="submission" date="2021-06" db="EMBL/GenBank/DDBJ databases">
        <authorList>
            <person name="Kallberg Y."/>
            <person name="Tangrot J."/>
            <person name="Rosling A."/>
        </authorList>
    </citation>
    <scope>NUCLEOTIDE SEQUENCE</scope>
    <source>
        <strain evidence="1">MA453B</strain>
    </source>
</reference>
<organism evidence="1 2">
    <name type="scientific">Dentiscutata erythropus</name>
    <dbReference type="NCBI Taxonomy" id="1348616"/>
    <lineage>
        <taxon>Eukaryota</taxon>
        <taxon>Fungi</taxon>
        <taxon>Fungi incertae sedis</taxon>
        <taxon>Mucoromycota</taxon>
        <taxon>Glomeromycotina</taxon>
        <taxon>Glomeromycetes</taxon>
        <taxon>Diversisporales</taxon>
        <taxon>Gigasporaceae</taxon>
        <taxon>Dentiscutata</taxon>
    </lineage>
</organism>
<dbReference type="Proteomes" id="UP000789405">
    <property type="component" value="Unassembled WGS sequence"/>
</dbReference>
<protein>
    <submittedName>
        <fullName evidence="1">24958_t:CDS:1</fullName>
    </submittedName>
</protein>
<evidence type="ECO:0000313" key="1">
    <source>
        <dbReference type="EMBL" id="CAG8828678.1"/>
    </source>
</evidence>
<proteinExistence type="predicted"/>
<feature type="non-terminal residue" evidence="1">
    <location>
        <position position="63"/>
    </location>
</feature>
<name>A0A9N9KH53_9GLOM</name>
<dbReference type="EMBL" id="CAJVPY010071790">
    <property type="protein sequence ID" value="CAG8828678.1"/>
    <property type="molecule type" value="Genomic_DNA"/>
</dbReference>
<comment type="caution">
    <text evidence="1">The sequence shown here is derived from an EMBL/GenBank/DDBJ whole genome shotgun (WGS) entry which is preliminary data.</text>
</comment>
<feature type="non-terminal residue" evidence="1">
    <location>
        <position position="1"/>
    </location>
</feature>
<dbReference type="AlphaFoldDB" id="A0A9N9KH53"/>
<keyword evidence="2" id="KW-1185">Reference proteome</keyword>
<evidence type="ECO:0000313" key="2">
    <source>
        <dbReference type="Proteomes" id="UP000789405"/>
    </source>
</evidence>